<accession>A0AAX1C1P5</accession>
<evidence type="ECO:0000259" key="2">
    <source>
        <dbReference type="Pfam" id="PF13193"/>
    </source>
</evidence>
<dbReference type="PANTHER" id="PTHR45527:SF1">
    <property type="entry name" value="FATTY ACID SYNTHASE"/>
    <property type="match status" value="1"/>
</dbReference>
<sequence>MWLILSKMEDDVNTDAPSSIPSKTLLGCFLDVADRYPERIAVKDGETSTTYHVLKARVLSIASALRNQGVEPGHRVAVELTPSADLIAALLAVQYAGAAYVPLDKKAPLERNRLIVDDAKPVLTISDSDISSLYYIDHVSIQTLTSAAASTNLGDHSRLDNTAYIIYTSGTTGKPKGVPITHSNLAALFCVTDSLFHFSHQDATLLYHSYAFDFSVWEIWSVLGYGGKLVIPDEAIKIVPHALAELIKEENITLLNQTPTAFSVNAEKLCQFQPEELSLRCIIFGGERLNFQTLKLWSKHFGLRSPILVNMYGITETTVHASWHIVNEADLMNPESNIGWVLPHFHYMIRPLGNELSIESGGELLLSGPQVTNGYLNTENDNGNKFIWLETEGVSQRYYCSGDVVKHTPKGELIYLGRCDEQVKINGFRIETGEIESVLAQLEDIDDISVLAAKTDIHGHHLIGFFTSSSAQDEEEIKEKLKSQARLALPIYMRPLRYRRIDVMPKTVNGKIDKKLILHSME</sequence>
<evidence type="ECO:0000259" key="1">
    <source>
        <dbReference type="Pfam" id="PF00501"/>
    </source>
</evidence>
<evidence type="ECO:0000313" key="3">
    <source>
        <dbReference type="EMBL" id="PWD69643.1"/>
    </source>
</evidence>
<protein>
    <submittedName>
        <fullName evidence="3">Amino acid adenylation domain-containing protein</fullName>
    </submittedName>
</protein>
<dbReference type="InterPro" id="IPR000873">
    <property type="entry name" value="AMP-dep_synth/lig_dom"/>
</dbReference>
<dbReference type="EMBL" id="QZDO01000048">
    <property type="protein sequence ID" value="RJL70284.1"/>
    <property type="molecule type" value="Genomic_DNA"/>
</dbReference>
<gene>
    <name evidence="4" type="ORF">D5077_14175</name>
    <name evidence="3" type="ORF">DF213_19750</name>
</gene>
<dbReference type="InterPro" id="IPR020845">
    <property type="entry name" value="AMP-binding_CS"/>
</dbReference>
<evidence type="ECO:0000313" key="4">
    <source>
        <dbReference type="EMBL" id="RJL70284.1"/>
    </source>
</evidence>
<dbReference type="GO" id="GO:0043041">
    <property type="term" value="P:amino acid activation for nonribosomal peptide biosynthetic process"/>
    <property type="evidence" value="ECO:0007669"/>
    <property type="project" value="TreeGrafter"/>
</dbReference>
<dbReference type="EMBL" id="QESZ01000034">
    <property type="protein sequence ID" value="PWD69643.1"/>
    <property type="molecule type" value="Genomic_DNA"/>
</dbReference>
<proteinExistence type="predicted"/>
<dbReference type="NCBIfam" id="TIGR01733">
    <property type="entry name" value="AA-adenyl-dom"/>
    <property type="match status" value="1"/>
</dbReference>
<dbReference type="Pfam" id="PF00501">
    <property type="entry name" value="AMP-binding"/>
    <property type="match status" value="1"/>
</dbReference>
<dbReference type="PROSITE" id="PS00455">
    <property type="entry name" value="AMP_BINDING"/>
    <property type="match status" value="1"/>
</dbReference>
<reference evidence="3 5" key="1">
    <citation type="submission" date="2018-05" db="EMBL/GenBank/DDBJ databases">
        <title>Genomic diversity of pathogens causing Blackleg of Potato in Pakistan.</title>
        <authorList>
            <person name="Sarfraz S."/>
            <person name="Riaz K."/>
            <person name="Oulghazi S."/>
            <person name="Cigna J."/>
            <person name="Sahi S.T."/>
            <person name="Khan S.H."/>
            <person name="Hameed A."/>
            <person name="Faure D."/>
        </authorList>
    </citation>
    <scope>NUCLEOTIDE SEQUENCE [LARGE SCALE GENOMIC DNA]</scope>
    <source>
        <strain evidence="3 5">SS70</strain>
    </source>
</reference>
<name>A0AAX1C1P5_9GAMM</name>
<dbReference type="AlphaFoldDB" id="A0AAX1C1P5"/>
<reference evidence="4 6" key="2">
    <citation type="submission" date="2018-09" db="EMBL/GenBank/DDBJ databases">
        <title>Phylogenetic diversity of Pectobacterium and Dickeya strains causing blackleg disease of potato in Morocco.</title>
        <authorList>
            <person name="Oulghazi S."/>
            <person name="Moumni M."/>
            <person name="Faure D."/>
        </authorList>
    </citation>
    <scope>NUCLEOTIDE SEQUENCE [LARGE SCALE GENOMIC DNA]</scope>
    <source>
        <strain evidence="4 6">S4.16.03.LID</strain>
    </source>
</reference>
<dbReference type="GO" id="GO:0005737">
    <property type="term" value="C:cytoplasm"/>
    <property type="evidence" value="ECO:0007669"/>
    <property type="project" value="TreeGrafter"/>
</dbReference>
<organism evidence="3 5">
    <name type="scientific">Dickeya dianthicola</name>
    <dbReference type="NCBI Taxonomy" id="204039"/>
    <lineage>
        <taxon>Bacteria</taxon>
        <taxon>Pseudomonadati</taxon>
        <taxon>Pseudomonadota</taxon>
        <taxon>Gammaproteobacteria</taxon>
        <taxon>Enterobacterales</taxon>
        <taxon>Pectobacteriaceae</taxon>
        <taxon>Dickeya</taxon>
    </lineage>
</organism>
<dbReference type="SUPFAM" id="SSF56801">
    <property type="entry name" value="Acetyl-CoA synthetase-like"/>
    <property type="match status" value="1"/>
</dbReference>
<dbReference type="GO" id="GO:0044550">
    <property type="term" value="P:secondary metabolite biosynthetic process"/>
    <property type="evidence" value="ECO:0007669"/>
    <property type="project" value="TreeGrafter"/>
</dbReference>
<dbReference type="InterPro" id="IPR020459">
    <property type="entry name" value="AMP-binding"/>
</dbReference>
<dbReference type="Gene3D" id="3.30.300.30">
    <property type="match status" value="1"/>
</dbReference>
<dbReference type="Pfam" id="PF13193">
    <property type="entry name" value="AMP-binding_C"/>
    <property type="match status" value="1"/>
</dbReference>
<dbReference type="PRINTS" id="PR00154">
    <property type="entry name" value="AMPBINDING"/>
</dbReference>
<feature type="domain" description="AMP-dependent synthetase/ligase" evidence="1">
    <location>
        <begin position="31"/>
        <end position="376"/>
    </location>
</feature>
<feature type="domain" description="AMP-binding enzyme C-terminal" evidence="2">
    <location>
        <begin position="434"/>
        <end position="511"/>
    </location>
</feature>
<dbReference type="GO" id="GO:0031177">
    <property type="term" value="F:phosphopantetheine binding"/>
    <property type="evidence" value="ECO:0007669"/>
    <property type="project" value="TreeGrafter"/>
</dbReference>
<dbReference type="InterPro" id="IPR045851">
    <property type="entry name" value="AMP-bd_C_sf"/>
</dbReference>
<dbReference type="PANTHER" id="PTHR45527">
    <property type="entry name" value="NONRIBOSOMAL PEPTIDE SYNTHETASE"/>
    <property type="match status" value="1"/>
</dbReference>
<dbReference type="InterPro" id="IPR042099">
    <property type="entry name" value="ANL_N_sf"/>
</dbReference>
<evidence type="ECO:0000313" key="6">
    <source>
        <dbReference type="Proteomes" id="UP000266633"/>
    </source>
</evidence>
<dbReference type="InterPro" id="IPR025110">
    <property type="entry name" value="AMP-bd_C"/>
</dbReference>
<dbReference type="Proteomes" id="UP000245055">
    <property type="component" value="Unassembled WGS sequence"/>
</dbReference>
<keyword evidence="6" id="KW-1185">Reference proteome</keyword>
<comment type="caution">
    <text evidence="3">The sequence shown here is derived from an EMBL/GenBank/DDBJ whole genome shotgun (WGS) entry which is preliminary data.</text>
</comment>
<dbReference type="InterPro" id="IPR010071">
    <property type="entry name" value="AA_adenyl_dom"/>
</dbReference>
<dbReference type="Proteomes" id="UP000266633">
    <property type="component" value="Unassembled WGS sequence"/>
</dbReference>
<dbReference type="Gene3D" id="3.40.50.12780">
    <property type="entry name" value="N-terminal domain of ligase-like"/>
    <property type="match status" value="1"/>
</dbReference>
<evidence type="ECO:0000313" key="5">
    <source>
        <dbReference type="Proteomes" id="UP000245055"/>
    </source>
</evidence>